<dbReference type="InterPro" id="IPR001322">
    <property type="entry name" value="Lamin_tail_dom"/>
</dbReference>
<dbReference type="Gene3D" id="2.60.40.1260">
    <property type="entry name" value="Lamin Tail domain"/>
    <property type="match status" value="2"/>
</dbReference>
<accession>A0A839ITF0</accession>
<evidence type="ECO:0000259" key="1">
    <source>
        <dbReference type="PROSITE" id="PS51841"/>
    </source>
</evidence>
<organism evidence="2 3">
    <name type="scientific">Oceanospirillum sediminis</name>
    <dbReference type="NCBI Taxonomy" id="2760088"/>
    <lineage>
        <taxon>Bacteria</taxon>
        <taxon>Pseudomonadati</taxon>
        <taxon>Pseudomonadota</taxon>
        <taxon>Gammaproteobacteria</taxon>
        <taxon>Oceanospirillales</taxon>
        <taxon>Oceanospirillaceae</taxon>
        <taxon>Oceanospirillum</taxon>
    </lineage>
</organism>
<feature type="domain" description="LTD" evidence="1">
    <location>
        <begin position="47"/>
        <end position="143"/>
    </location>
</feature>
<keyword evidence="3" id="KW-1185">Reference proteome</keyword>
<dbReference type="Proteomes" id="UP000565262">
    <property type="component" value="Unassembled WGS sequence"/>
</dbReference>
<sequence>MIGDHPKNALRAQLKDLADKGSLNTPATGLLDKEYLNAFWQEICALVRLHQIVISAVKAEGASEKNKHEECVVIENTGPVIADLSGWRLNAGADQDFVFPDNTYLAPEEKLAVWTFDQDKPYSFNSHRPVWNNRGDTALLYNNEEKQISALCYGSAAAPFVTITEIQFDGIEGREEADEYVEITNHGDIPAEISGWTISAGKNQDFTFPDNTVLEPGGAIKVFTNKAVPECGGFSFNSRTAIWNNKEDIGRLYDYRQQLVSELHYKDGVAL</sequence>
<dbReference type="PROSITE" id="PS51841">
    <property type="entry name" value="LTD"/>
    <property type="match status" value="2"/>
</dbReference>
<dbReference type="AlphaFoldDB" id="A0A839ITF0"/>
<gene>
    <name evidence="2" type="ORF">H4O21_13940</name>
</gene>
<dbReference type="RefSeq" id="WP_182809485.1">
    <property type="nucleotide sequence ID" value="NZ_JACJFM010000018.1"/>
</dbReference>
<protein>
    <submittedName>
        <fullName evidence="2">Lamin tail domain-containing protein</fullName>
    </submittedName>
</protein>
<evidence type="ECO:0000313" key="3">
    <source>
        <dbReference type="Proteomes" id="UP000565262"/>
    </source>
</evidence>
<reference evidence="2 3" key="1">
    <citation type="submission" date="2020-08" db="EMBL/GenBank/DDBJ databases">
        <title>Oceanospirillum sp. nov. isolated from marine sediment.</title>
        <authorList>
            <person name="Ji X."/>
        </authorList>
    </citation>
    <scope>NUCLEOTIDE SEQUENCE [LARGE SCALE GENOMIC DNA]</scope>
    <source>
        <strain evidence="2 3">D5</strain>
    </source>
</reference>
<dbReference type="InterPro" id="IPR036415">
    <property type="entry name" value="Lamin_tail_dom_sf"/>
</dbReference>
<proteinExistence type="predicted"/>
<feature type="domain" description="LTD" evidence="1">
    <location>
        <begin position="149"/>
        <end position="257"/>
    </location>
</feature>
<evidence type="ECO:0000313" key="2">
    <source>
        <dbReference type="EMBL" id="MBB1487707.1"/>
    </source>
</evidence>
<dbReference type="SUPFAM" id="SSF74853">
    <property type="entry name" value="Lamin A/C globular tail domain"/>
    <property type="match status" value="2"/>
</dbReference>
<dbReference type="Pfam" id="PF00932">
    <property type="entry name" value="LTD"/>
    <property type="match status" value="2"/>
</dbReference>
<name>A0A839ITF0_9GAMM</name>
<dbReference type="EMBL" id="JACJFM010000018">
    <property type="protein sequence ID" value="MBB1487707.1"/>
    <property type="molecule type" value="Genomic_DNA"/>
</dbReference>
<comment type="caution">
    <text evidence="2">The sequence shown here is derived from an EMBL/GenBank/DDBJ whole genome shotgun (WGS) entry which is preliminary data.</text>
</comment>